<feature type="transmembrane region" description="Helical" evidence="5">
    <location>
        <begin position="287"/>
        <end position="305"/>
    </location>
</feature>
<evidence type="ECO:0000256" key="4">
    <source>
        <dbReference type="ARBA" id="ARBA00023136"/>
    </source>
</evidence>
<protein>
    <submittedName>
        <fullName evidence="7">ABC-2 type transport system permease protein</fullName>
    </submittedName>
</protein>
<keyword evidence="3 5" id="KW-1133">Transmembrane helix</keyword>
<evidence type="ECO:0000256" key="1">
    <source>
        <dbReference type="ARBA" id="ARBA00004141"/>
    </source>
</evidence>
<dbReference type="RefSeq" id="WP_073032268.1">
    <property type="nucleotide sequence ID" value="NZ_FQXJ01000022.1"/>
</dbReference>
<comment type="subcellular location">
    <subcellularLocation>
        <location evidence="1">Membrane</location>
        <topology evidence="1">Multi-pass membrane protein</topology>
    </subcellularLocation>
</comment>
<dbReference type="GO" id="GO:0016020">
    <property type="term" value="C:membrane"/>
    <property type="evidence" value="ECO:0007669"/>
    <property type="project" value="UniProtKB-SubCell"/>
</dbReference>
<reference evidence="8" key="1">
    <citation type="submission" date="2016-11" db="EMBL/GenBank/DDBJ databases">
        <authorList>
            <person name="Varghese N."/>
            <person name="Submissions S."/>
        </authorList>
    </citation>
    <scope>NUCLEOTIDE SEQUENCE [LARGE SCALE GENOMIC DNA]</scope>
    <source>
        <strain evidence="8">DSM 15449</strain>
    </source>
</reference>
<feature type="transmembrane region" description="Helical" evidence="5">
    <location>
        <begin position="317"/>
        <end position="336"/>
    </location>
</feature>
<dbReference type="Proteomes" id="UP000183954">
    <property type="component" value="Unassembled WGS sequence"/>
</dbReference>
<keyword evidence="8" id="KW-1185">Reference proteome</keyword>
<evidence type="ECO:0000313" key="7">
    <source>
        <dbReference type="EMBL" id="SHI66603.1"/>
    </source>
</evidence>
<evidence type="ECO:0000256" key="2">
    <source>
        <dbReference type="ARBA" id="ARBA00022692"/>
    </source>
</evidence>
<feature type="domain" description="ABC-2 type transporter transmembrane" evidence="6">
    <location>
        <begin position="17"/>
        <end position="336"/>
    </location>
</feature>
<evidence type="ECO:0000256" key="3">
    <source>
        <dbReference type="ARBA" id="ARBA00022989"/>
    </source>
</evidence>
<dbReference type="AlphaFoldDB" id="A0A1M6D0I4"/>
<keyword evidence="4 5" id="KW-0472">Membrane</keyword>
<feature type="transmembrane region" description="Helical" evidence="5">
    <location>
        <begin position="193"/>
        <end position="215"/>
    </location>
</feature>
<name>A0A1M6D0I4_9FIRM</name>
<proteinExistence type="predicted"/>
<keyword evidence="2 5" id="KW-0812">Transmembrane</keyword>
<dbReference type="GO" id="GO:0140359">
    <property type="term" value="F:ABC-type transporter activity"/>
    <property type="evidence" value="ECO:0007669"/>
    <property type="project" value="InterPro"/>
</dbReference>
<evidence type="ECO:0000259" key="6">
    <source>
        <dbReference type="Pfam" id="PF12698"/>
    </source>
</evidence>
<evidence type="ECO:0000256" key="5">
    <source>
        <dbReference type="SAM" id="Phobius"/>
    </source>
</evidence>
<dbReference type="InterPro" id="IPR013525">
    <property type="entry name" value="ABC2_TM"/>
</dbReference>
<dbReference type="EMBL" id="FQXJ01000022">
    <property type="protein sequence ID" value="SHI66603.1"/>
    <property type="molecule type" value="Genomic_DNA"/>
</dbReference>
<dbReference type="Pfam" id="PF12698">
    <property type="entry name" value="ABC2_membrane_3"/>
    <property type="match status" value="1"/>
</dbReference>
<sequence>MPYPTGKTGYKPQQEVFYVIDEISEFGQLAKVAPDTNLEFVLYQGEQAKLDELVLEEEAAGYFVLNQAFLKTGQVQVHSAEKRVMFKELQGLLSNLLQGLRVQEIGIEREQVAYLTSTALLSSVQIGGESSGDQPNRIGVSIALAGIVLFLIFTSGAMLLQSALQEKQNRMAEIILSSVSSDNLMQGKIIGHFLLGIFQLALWLSIGLSAAWYFLDMPILAMISLGQLPILIFFALTGYLLFAALFVGIGSTMTDMQSASNTQGMVFMLPMLGFIFVGPVISNPNGLAAQIGTFFPLTSPTITILRLGLAEVPTWELVVAAIILLVTTLLVIKAAAKLFRVGMLMYGKSASVAEMWKWMRY</sequence>
<dbReference type="STRING" id="1121420.SAMN02746098_04442"/>
<organism evidence="7 8">
    <name type="scientific">Desulfosporosinus lacus DSM 15449</name>
    <dbReference type="NCBI Taxonomy" id="1121420"/>
    <lineage>
        <taxon>Bacteria</taxon>
        <taxon>Bacillati</taxon>
        <taxon>Bacillota</taxon>
        <taxon>Clostridia</taxon>
        <taxon>Eubacteriales</taxon>
        <taxon>Desulfitobacteriaceae</taxon>
        <taxon>Desulfosporosinus</taxon>
    </lineage>
</organism>
<dbReference type="OrthoDB" id="9768837at2"/>
<gene>
    <name evidence="7" type="ORF">SAMN02746098_04442</name>
</gene>
<evidence type="ECO:0000313" key="8">
    <source>
        <dbReference type="Proteomes" id="UP000183954"/>
    </source>
</evidence>
<feature type="transmembrane region" description="Helical" evidence="5">
    <location>
        <begin position="262"/>
        <end position="281"/>
    </location>
</feature>
<accession>A0A1M6D0I4</accession>
<feature type="transmembrane region" description="Helical" evidence="5">
    <location>
        <begin position="227"/>
        <end position="250"/>
    </location>
</feature>
<feature type="transmembrane region" description="Helical" evidence="5">
    <location>
        <begin position="138"/>
        <end position="160"/>
    </location>
</feature>